<feature type="region of interest" description="Disordered" evidence="7">
    <location>
        <begin position="478"/>
        <end position="501"/>
    </location>
</feature>
<dbReference type="STRING" id="48709.A0A1D2NFC8"/>
<evidence type="ECO:0000313" key="10">
    <source>
        <dbReference type="EMBL" id="ODN03978.1"/>
    </source>
</evidence>
<keyword evidence="6" id="KW-0460">Magnesium</keyword>
<comment type="cofactor">
    <cofactor evidence="1">
        <name>Mn(2+)</name>
        <dbReference type="ChEBI" id="CHEBI:29035"/>
    </cofactor>
</comment>
<dbReference type="FunFam" id="3.30.460.10:FF:000006">
    <property type="entry name" value="non-canonical poly(A) RNA polymerase PAPD5"/>
    <property type="match status" value="1"/>
</dbReference>
<feature type="compositionally biased region" description="Low complexity" evidence="7">
    <location>
        <begin position="478"/>
        <end position="493"/>
    </location>
</feature>
<feature type="compositionally biased region" description="Basic and acidic residues" evidence="7">
    <location>
        <begin position="611"/>
        <end position="622"/>
    </location>
</feature>
<evidence type="ECO:0000256" key="3">
    <source>
        <dbReference type="ARBA" id="ARBA00012388"/>
    </source>
</evidence>
<feature type="compositionally biased region" description="Basic residues" evidence="7">
    <location>
        <begin position="750"/>
        <end position="761"/>
    </location>
</feature>
<dbReference type="AlphaFoldDB" id="A0A1D2NFC8"/>
<dbReference type="CDD" id="cd05402">
    <property type="entry name" value="NT_PAP_TUTase"/>
    <property type="match status" value="1"/>
</dbReference>
<dbReference type="GO" id="GO:0005730">
    <property type="term" value="C:nucleolus"/>
    <property type="evidence" value="ECO:0007669"/>
    <property type="project" value="TreeGrafter"/>
</dbReference>
<evidence type="ECO:0000256" key="6">
    <source>
        <dbReference type="ARBA" id="ARBA00022842"/>
    </source>
</evidence>
<keyword evidence="5" id="KW-0479">Metal-binding</keyword>
<dbReference type="GO" id="GO:0031499">
    <property type="term" value="C:TRAMP complex"/>
    <property type="evidence" value="ECO:0007669"/>
    <property type="project" value="TreeGrafter"/>
</dbReference>
<dbReference type="OrthoDB" id="273917at2759"/>
<sequence>MDPKIGWFPPEQGGPAQRMLLRIWEAQVGLSHMVMMHGSTSDKNEDANCIPQNNNPNGKSMNGVQSNMNHNLIGHIPTPVRGENKARVYGLGINDKLRITHQGGCPWLNSNVPYGSGVIGLHQEIEDFFNYMSPTPEEHHLRLRVVHRIKEVISGLWPEAIVEIFGSFRTGLYLPTSDIDLVVIGKWDSLPLRTLETELVEKGISEPSSIKVLDRASVPIVKLTDKATEVKVDISFNMSNGVRSAELIKKFRKAFPALPKLVLVLKQFLLQRDLNEVFTGGISSYSLILMTVSFLQLHPRVNAGNYRANLGVLLIEFFELYGRHFNYLKTGIRVKDGGSYVPKDEVQKDMVDGHRPSLLCIEDPLTPGNDIGRSSYGALAVKQAFEYAYIVLCQAVSSSLPRLNNPSLCSILGRIIRITDDVIEYRSWIRETFPSPEDSITKIVPVPMYPPPLPMSMFPVNVASPTYPTVNGTKLVGSCSSASSSQSSRSSNSPAEAFGDHADSIIPGELENLGSSKADQLPLVDNVPNHGKDEDCIVIGISDSSNKIKENDSTSLSSLSTTSEGGSGSRSSPGISTPNGQEVPETLSQSKISKKLPDDRTSPATPVSETELGREQTKRSIQPEEGSSNINDDEVLPEAPPMGTSVEMESINQSGKRQSQYGGSLADSNSGPSESTGNRPRPTSASSNCAQSYPPNNSNKRPTYQPPYTRRPHSPSKSSSGSSRGQGYNSTDSNGTGGSSLKPNYSGSRGGHRYHKSRKYKKPEGKRGDTPY</sequence>
<dbReference type="Gene3D" id="3.30.460.10">
    <property type="entry name" value="Beta Polymerase, domain 2"/>
    <property type="match status" value="1"/>
</dbReference>
<gene>
    <name evidence="10" type="ORF">Ocin01_02724</name>
</gene>
<dbReference type="InterPro" id="IPR002058">
    <property type="entry name" value="PAP_assoc"/>
</dbReference>
<dbReference type="PANTHER" id="PTHR23092">
    <property type="entry name" value="POLY(A) RNA POLYMERASE"/>
    <property type="match status" value="1"/>
</dbReference>
<dbReference type="SUPFAM" id="SSF81301">
    <property type="entry name" value="Nucleotidyltransferase"/>
    <property type="match status" value="1"/>
</dbReference>
<comment type="caution">
    <text evidence="10">The sequence shown here is derived from an EMBL/GenBank/DDBJ whole genome shotgun (WGS) entry which is preliminary data.</text>
</comment>
<keyword evidence="4" id="KW-0808">Transferase</keyword>
<evidence type="ECO:0000313" key="11">
    <source>
        <dbReference type="Proteomes" id="UP000094527"/>
    </source>
</evidence>
<dbReference type="PANTHER" id="PTHR23092:SF15">
    <property type="entry name" value="INACTIVE NON-CANONICAL POLY(A) RNA POLYMERASE PROTEIN TRF4-2-RELATED"/>
    <property type="match status" value="1"/>
</dbReference>
<dbReference type="InterPro" id="IPR054708">
    <property type="entry name" value="MTPAP-like_central"/>
</dbReference>
<evidence type="ECO:0000259" key="9">
    <source>
        <dbReference type="Pfam" id="PF22600"/>
    </source>
</evidence>
<feature type="compositionally biased region" description="Polar residues" evidence="7">
    <location>
        <begin position="650"/>
        <end position="700"/>
    </location>
</feature>
<dbReference type="Pfam" id="PF03828">
    <property type="entry name" value="PAP_assoc"/>
    <property type="match status" value="1"/>
</dbReference>
<dbReference type="InterPro" id="IPR043519">
    <property type="entry name" value="NT_sf"/>
</dbReference>
<dbReference type="Pfam" id="PF22600">
    <property type="entry name" value="MTPAP-like_central"/>
    <property type="match status" value="1"/>
</dbReference>
<evidence type="ECO:0000256" key="1">
    <source>
        <dbReference type="ARBA" id="ARBA00001936"/>
    </source>
</evidence>
<reference evidence="10 11" key="1">
    <citation type="journal article" date="2016" name="Genome Biol. Evol.">
        <title>Gene Family Evolution Reflects Adaptation to Soil Environmental Stressors in the Genome of the Collembolan Orchesella cincta.</title>
        <authorList>
            <person name="Faddeeva-Vakhrusheva A."/>
            <person name="Derks M.F."/>
            <person name="Anvar S.Y."/>
            <person name="Agamennone V."/>
            <person name="Suring W."/>
            <person name="Smit S."/>
            <person name="van Straalen N.M."/>
            <person name="Roelofs D."/>
        </authorList>
    </citation>
    <scope>NUCLEOTIDE SEQUENCE [LARGE SCALE GENOMIC DNA]</scope>
    <source>
        <tissue evidence="10">Mixed pool</tissue>
    </source>
</reference>
<dbReference type="FunFam" id="1.10.1410.10:FF:000003">
    <property type="entry name" value="non-canonical poly(A) RNA polymerase PAPD7"/>
    <property type="match status" value="1"/>
</dbReference>
<protein>
    <recommendedName>
        <fullName evidence="3">polynucleotide adenylyltransferase</fullName>
        <ecNumber evidence="3">2.7.7.19</ecNumber>
    </recommendedName>
</protein>
<feature type="region of interest" description="Disordered" evidence="7">
    <location>
        <begin position="546"/>
        <end position="772"/>
    </location>
</feature>
<dbReference type="GO" id="GO:0003729">
    <property type="term" value="F:mRNA binding"/>
    <property type="evidence" value="ECO:0007669"/>
    <property type="project" value="TreeGrafter"/>
</dbReference>
<dbReference type="EC" id="2.7.7.19" evidence="3"/>
<dbReference type="Gene3D" id="1.10.1410.10">
    <property type="match status" value="1"/>
</dbReference>
<name>A0A1D2NFC8_ORCCI</name>
<comment type="similarity">
    <text evidence="2">Belongs to the DNA polymerase type-B-like family.</text>
</comment>
<feature type="compositionally biased region" description="Low complexity" evidence="7">
    <location>
        <begin position="553"/>
        <end position="577"/>
    </location>
</feature>
<dbReference type="GO" id="GO:0043634">
    <property type="term" value="P:polyadenylation-dependent ncRNA catabolic process"/>
    <property type="evidence" value="ECO:0007669"/>
    <property type="project" value="TreeGrafter"/>
</dbReference>
<dbReference type="GO" id="GO:0046872">
    <property type="term" value="F:metal ion binding"/>
    <property type="evidence" value="ECO:0007669"/>
    <property type="project" value="UniProtKB-KW"/>
</dbReference>
<evidence type="ECO:0000256" key="7">
    <source>
        <dbReference type="SAM" id="MobiDB-lite"/>
    </source>
</evidence>
<evidence type="ECO:0000256" key="5">
    <source>
        <dbReference type="ARBA" id="ARBA00022723"/>
    </source>
</evidence>
<evidence type="ECO:0000259" key="8">
    <source>
        <dbReference type="Pfam" id="PF03828"/>
    </source>
</evidence>
<dbReference type="GO" id="GO:0031123">
    <property type="term" value="P:RNA 3'-end processing"/>
    <property type="evidence" value="ECO:0007669"/>
    <property type="project" value="TreeGrafter"/>
</dbReference>
<feature type="domain" description="PAP-associated" evidence="8">
    <location>
        <begin position="309"/>
        <end position="369"/>
    </location>
</feature>
<dbReference type="Proteomes" id="UP000094527">
    <property type="component" value="Unassembled WGS sequence"/>
</dbReference>
<dbReference type="InterPro" id="IPR045862">
    <property type="entry name" value="Trf4-like"/>
</dbReference>
<evidence type="ECO:0000256" key="2">
    <source>
        <dbReference type="ARBA" id="ARBA00008593"/>
    </source>
</evidence>
<organism evidence="10 11">
    <name type="scientific">Orchesella cincta</name>
    <name type="common">Springtail</name>
    <name type="synonym">Podura cincta</name>
    <dbReference type="NCBI Taxonomy" id="48709"/>
    <lineage>
        <taxon>Eukaryota</taxon>
        <taxon>Metazoa</taxon>
        <taxon>Ecdysozoa</taxon>
        <taxon>Arthropoda</taxon>
        <taxon>Hexapoda</taxon>
        <taxon>Collembola</taxon>
        <taxon>Entomobryomorpha</taxon>
        <taxon>Entomobryoidea</taxon>
        <taxon>Orchesellidae</taxon>
        <taxon>Orchesellinae</taxon>
        <taxon>Orchesella</taxon>
    </lineage>
</organism>
<accession>A0A1D2NFC8</accession>
<dbReference type="GO" id="GO:1990817">
    <property type="term" value="F:poly(A) RNA polymerase activity"/>
    <property type="evidence" value="ECO:0007669"/>
    <property type="project" value="UniProtKB-EC"/>
</dbReference>
<feature type="compositionally biased region" description="Basic and acidic residues" evidence="7">
    <location>
        <begin position="762"/>
        <end position="772"/>
    </location>
</feature>
<keyword evidence="11" id="KW-1185">Reference proteome</keyword>
<dbReference type="EMBL" id="LJIJ01000058">
    <property type="protein sequence ID" value="ODN03978.1"/>
    <property type="molecule type" value="Genomic_DNA"/>
</dbReference>
<dbReference type="SUPFAM" id="SSF81631">
    <property type="entry name" value="PAP/OAS1 substrate-binding domain"/>
    <property type="match status" value="1"/>
</dbReference>
<feature type="domain" description="Poly(A) RNA polymerase mitochondrial-like central palm" evidence="9">
    <location>
        <begin position="121"/>
        <end position="251"/>
    </location>
</feature>
<feature type="compositionally biased region" description="Low complexity" evidence="7">
    <location>
        <begin position="715"/>
        <end position="734"/>
    </location>
</feature>
<evidence type="ECO:0000256" key="4">
    <source>
        <dbReference type="ARBA" id="ARBA00022679"/>
    </source>
</evidence>
<proteinExistence type="inferred from homology"/>